<dbReference type="InterPro" id="IPR005907">
    <property type="entry name" value="G1P_thy_trans_s"/>
</dbReference>
<dbReference type="InterPro" id="IPR005835">
    <property type="entry name" value="NTP_transferase_dom"/>
</dbReference>
<evidence type="ECO:0000256" key="8">
    <source>
        <dbReference type="ARBA" id="ARBA00049336"/>
    </source>
</evidence>
<dbReference type="Pfam" id="PF00483">
    <property type="entry name" value="NTP_transferase"/>
    <property type="match status" value="1"/>
</dbReference>
<reference evidence="10 11" key="1">
    <citation type="submission" date="2020-01" db="EMBL/GenBank/DDBJ databases">
        <title>Jiella pacifica sp. nov.</title>
        <authorList>
            <person name="Xue Z."/>
            <person name="Zhu S."/>
            <person name="Chen J."/>
            <person name="Yang J."/>
        </authorList>
    </citation>
    <scope>NUCLEOTIDE SEQUENCE [LARGE SCALE GENOMIC DNA]</scope>
    <source>
        <strain evidence="10 11">40Bstr34</strain>
    </source>
</reference>
<dbReference type="EMBL" id="JAAAMG010000012">
    <property type="protein sequence ID" value="NDW05784.1"/>
    <property type="molecule type" value="Genomic_DNA"/>
</dbReference>
<gene>
    <name evidence="10" type="ORF">GTK09_15270</name>
</gene>
<comment type="caution">
    <text evidence="10">The sequence shown here is derived from an EMBL/GenBank/DDBJ whole genome shotgun (WGS) entry which is preliminary data.</text>
</comment>
<comment type="cofactor">
    <cofactor evidence="1">
        <name>Mg(2+)</name>
        <dbReference type="ChEBI" id="CHEBI:18420"/>
    </cofactor>
</comment>
<evidence type="ECO:0000313" key="11">
    <source>
        <dbReference type="Proteomes" id="UP000469011"/>
    </source>
</evidence>
<dbReference type="Proteomes" id="UP000469011">
    <property type="component" value="Unassembled WGS sequence"/>
</dbReference>
<feature type="domain" description="Nucleotidyl transferase" evidence="9">
    <location>
        <begin position="3"/>
        <end position="235"/>
    </location>
</feature>
<name>A0A6N9T338_9HYPH</name>
<evidence type="ECO:0000313" key="10">
    <source>
        <dbReference type="EMBL" id="NDW05784.1"/>
    </source>
</evidence>
<organism evidence="10 11">
    <name type="scientific">Jiella pacifica</name>
    <dbReference type="NCBI Taxonomy" id="2696469"/>
    <lineage>
        <taxon>Bacteria</taxon>
        <taxon>Pseudomonadati</taxon>
        <taxon>Pseudomonadota</taxon>
        <taxon>Alphaproteobacteria</taxon>
        <taxon>Hyphomicrobiales</taxon>
        <taxon>Aurantimonadaceae</taxon>
        <taxon>Jiella</taxon>
    </lineage>
</organism>
<dbReference type="RefSeq" id="WP_163464036.1">
    <property type="nucleotide sequence ID" value="NZ_JAAAMG010000012.1"/>
</dbReference>
<evidence type="ECO:0000256" key="5">
    <source>
        <dbReference type="ARBA" id="ARBA00022695"/>
    </source>
</evidence>
<dbReference type="Gene3D" id="3.90.550.10">
    <property type="entry name" value="Spore Coat Polysaccharide Biosynthesis Protein SpsA, Chain A"/>
    <property type="match status" value="1"/>
</dbReference>
<evidence type="ECO:0000256" key="7">
    <source>
        <dbReference type="ARBA" id="ARBA00022842"/>
    </source>
</evidence>
<keyword evidence="11" id="KW-1185">Reference proteome</keyword>
<dbReference type="GO" id="GO:0046872">
    <property type="term" value="F:metal ion binding"/>
    <property type="evidence" value="ECO:0007669"/>
    <property type="project" value="UniProtKB-KW"/>
</dbReference>
<dbReference type="PANTHER" id="PTHR43532">
    <property type="entry name" value="GLUCOSE-1-PHOSPHATE THYMIDYLYLTRANSFERASE"/>
    <property type="match status" value="1"/>
</dbReference>
<evidence type="ECO:0000259" key="9">
    <source>
        <dbReference type="Pfam" id="PF00483"/>
    </source>
</evidence>
<sequence length="282" mass="29688">MWGIIPAAGRGSRIQPLAFSKELIPVGSRLDGGVERPCAISEYLVERMITGGASKLCFVIGPGKSDILKYYGGSHDGVPIAYVVQPQPAGLCDAIFHAAPVVAPEERVLVGLPDSLWMPQNGFCDLPDDRLSFLLFPVADSTVFDAVETDAAGHVREVQVKRPDATTNWVWGAFKMPGAVFHALHALWLERGRIDEYFGTLVNAYIAAGGHAAGVKTGTAYVDVGTVAGLRDALALLQGSAHEADPAADGRSAPLGLPSVRALAPARRPALATTATPGDREA</sequence>
<comment type="similarity">
    <text evidence="2">Belongs to the glucose-1-phosphate thymidylyltransferase family.</text>
</comment>
<keyword evidence="7" id="KW-0460">Magnesium</keyword>
<protein>
    <recommendedName>
        <fullName evidence="3">glucose-1-phosphate thymidylyltransferase</fullName>
        <ecNumber evidence="3">2.7.7.24</ecNumber>
    </recommendedName>
</protein>
<evidence type="ECO:0000256" key="1">
    <source>
        <dbReference type="ARBA" id="ARBA00001946"/>
    </source>
</evidence>
<accession>A0A6N9T338</accession>
<dbReference type="SUPFAM" id="SSF53448">
    <property type="entry name" value="Nucleotide-diphospho-sugar transferases"/>
    <property type="match status" value="1"/>
</dbReference>
<dbReference type="InterPro" id="IPR029044">
    <property type="entry name" value="Nucleotide-diphossugar_trans"/>
</dbReference>
<dbReference type="PANTHER" id="PTHR43532:SF1">
    <property type="entry name" value="GLUCOSE-1-PHOSPHATE THYMIDYLYLTRANSFERASE 1"/>
    <property type="match status" value="1"/>
</dbReference>
<dbReference type="GO" id="GO:0008879">
    <property type="term" value="F:glucose-1-phosphate thymidylyltransferase activity"/>
    <property type="evidence" value="ECO:0007669"/>
    <property type="project" value="UniProtKB-EC"/>
</dbReference>
<dbReference type="AlphaFoldDB" id="A0A6N9T338"/>
<evidence type="ECO:0000256" key="4">
    <source>
        <dbReference type="ARBA" id="ARBA00022679"/>
    </source>
</evidence>
<proteinExistence type="inferred from homology"/>
<evidence type="ECO:0000256" key="3">
    <source>
        <dbReference type="ARBA" id="ARBA00012461"/>
    </source>
</evidence>
<dbReference type="EC" id="2.7.7.24" evidence="3"/>
<comment type="catalytic activity">
    <reaction evidence="8">
        <text>dTTP + alpha-D-glucose 1-phosphate + H(+) = dTDP-alpha-D-glucose + diphosphate</text>
        <dbReference type="Rhea" id="RHEA:15225"/>
        <dbReference type="ChEBI" id="CHEBI:15378"/>
        <dbReference type="ChEBI" id="CHEBI:33019"/>
        <dbReference type="ChEBI" id="CHEBI:37568"/>
        <dbReference type="ChEBI" id="CHEBI:57477"/>
        <dbReference type="ChEBI" id="CHEBI:58601"/>
        <dbReference type="EC" id="2.7.7.24"/>
    </reaction>
</comment>
<keyword evidence="4 10" id="KW-0808">Transferase</keyword>
<keyword evidence="5" id="KW-0548">Nucleotidyltransferase</keyword>
<keyword evidence="6" id="KW-0479">Metal-binding</keyword>
<evidence type="ECO:0000256" key="6">
    <source>
        <dbReference type="ARBA" id="ARBA00022723"/>
    </source>
</evidence>
<evidence type="ECO:0000256" key="2">
    <source>
        <dbReference type="ARBA" id="ARBA00010480"/>
    </source>
</evidence>